<feature type="compositionally biased region" description="Polar residues" evidence="3">
    <location>
        <begin position="1033"/>
        <end position="1045"/>
    </location>
</feature>
<organism evidence="5 6">
    <name type="scientific">Macrostomum lignano</name>
    <dbReference type="NCBI Taxonomy" id="282301"/>
    <lineage>
        <taxon>Eukaryota</taxon>
        <taxon>Metazoa</taxon>
        <taxon>Spiralia</taxon>
        <taxon>Lophotrochozoa</taxon>
        <taxon>Platyhelminthes</taxon>
        <taxon>Rhabditophora</taxon>
        <taxon>Macrostomorpha</taxon>
        <taxon>Macrostomida</taxon>
        <taxon>Macrostomidae</taxon>
        <taxon>Macrostomum</taxon>
    </lineage>
</organism>
<evidence type="ECO:0000256" key="4">
    <source>
        <dbReference type="SAM" id="SignalP"/>
    </source>
</evidence>
<feature type="compositionally biased region" description="Basic and acidic residues" evidence="3">
    <location>
        <begin position="1046"/>
        <end position="1057"/>
    </location>
</feature>
<keyword evidence="5" id="KW-1185">Reference proteome</keyword>
<evidence type="ECO:0000256" key="1">
    <source>
        <dbReference type="ARBA" id="ARBA00022729"/>
    </source>
</evidence>
<sequence>MISLRLAVAVSAIALGLLPLPSEQQQPPRQFDPMFNPACPKPAGDCGRGRSLVATRDVPSNCCPSCNAYSSSATCDSTCAKLNLSATPCFSSCGDAGCARSLCGEPLNGGNSCCNATKIFGCPIDKIFLGSDCCPDCNHGSSANPPSPSQCRFNQTRGVGQPQCDSFGSCKLKPVADRRDDSQFSYDLIKRVCTESDLDLLMQRLTFSQGAMTGAPTGSGGSMLSGALSLSNMTTTQLKAYLEQFGALLNNMTRLPEVVKLITSPTCRAPIACIAQMYNQSARAIKALLDPILASSAPDVTAVAGFMIEMGAKMTGLMTKGKACMAKVQWQTPCVAKVQAINMEELLQRCRCNRSSPFEFGLLTRIAGRVANKTGGNQPPGLDLLEGLTCPELRNPCAVDFLNALIDRIGSGCTNAQLLQMARERMRNQLMRCTGGGLASQMTHEDMANALANCQLNGEDIKRLAREAPTKLQQVLLNNTAVPSSAVPTGAGQSTLGAMVQERLRGCPDLKAAVDRAVAQNLDPTKMSASNVREMIRVIKPDIISRVQETVWSGMSAAEIATMSKRLKDDPDREAKCQELVPRVNAALLANLKACIDKISPERLKTLFSSPADLKVAAQAFNFTKMSPRDIARSTSTLRDMLKSVTATSANCLTYMNSLFSFPRNRIDAGLCRNDTCFKQMCSIMPDHPNTVFCQEQRPPPTASSMSTLGVEVMTQLTQTSVRSALSGTTDKASFQTLLAKFSGSGSSSGSSGSSSSAKSGIAQRIIAKKLRSTIGAVVDEFQKTFLQGAGLSSFSASDTDASLLCQLNSEQLRRLPCSEMSMVAYKAKTYLSNVDSGAGNVVSECVCQSFANCGNITSTALSDIGGFAMFISPANLRRLPASVRPVYCQAIQAVDAYEKSTKLSMAHQRLIHEICAPHTDMSGSGGSNNTNLDSLASWNSTVVSAIMPCVLTTAQIGKLDLSAAEYIIPRLPQCPPNNTYLRSICNKYFQLYNDGATSGNYSTSLVRMCFAFIDTLGNMSKVNRDDVRTESGTVATDAAQTNDSCAERASHGHTGDCDSAETTTYASTTSQAQRLMIRIIEGSVGTGSAAGRRRKRSASALTCNDIQNLASGVSQVTAAQIQAMSQTEFTNCFSTFGMADAAWSSDQCVQLKAKTEAAYNTTNYWTSSVLLTVGCLTQCWSSAEIAQIPYSDVAHISDIGKYCKLMPDMAKTYIMSAYIANAKGNDSSQMTRSELSSLGYLTCGALPVHVDGFNATNVLNAMTELGTPGPCSAEVVASYVNRLKASALGSTVASWQTSYFTSLSNLLGGLSNTDIPTLTTGQIGYIDASTIPGVSASKFKDFTTNQLSGFSASQKSAVTPGQLALLSDSQKQALGFSETSGAGWLSVNLLLLAAAAGVASAAGRWQPAI</sequence>
<dbReference type="WBParaSite" id="maker-uti_cns_0000173-snap-gene-0.4-mRNA-1">
    <property type="protein sequence ID" value="maker-uti_cns_0000173-snap-gene-0.4-mRNA-1"/>
    <property type="gene ID" value="maker-uti_cns_0000173-snap-gene-0.4"/>
</dbReference>
<dbReference type="InterPro" id="IPR026664">
    <property type="entry name" value="Stereocilin-rel"/>
</dbReference>
<evidence type="ECO:0000256" key="2">
    <source>
        <dbReference type="ARBA" id="ARBA00023180"/>
    </source>
</evidence>
<evidence type="ECO:0000313" key="5">
    <source>
        <dbReference type="Proteomes" id="UP000095280"/>
    </source>
</evidence>
<dbReference type="GO" id="GO:0007160">
    <property type="term" value="P:cell-matrix adhesion"/>
    <property type="evidence" value="ECO:0007669"/>
    <property type="project" value="TreeGrafter"/>
</dbReference>
<proteinExistence type="predicted"/>
<accession>A0A1I8FX91</accession>
<evidence type="ECO:0000256" key="3">
    <source>
        <dbReference type="SAM" id="MobiDB-lite"/>
    </source>
</evidence>
<name>A0A1I8FX91_9PLAT</name>
<feature type="region of interest" description="Disordered" evidence="3">
    <location>
        <begin position="1033"/>
        <end position="1063"/>
    </location>
</feature>
<keyword evidence="2" id="KW-0325">Glycoprotein</keyword>
<feature type="signal peptide" evidence="4">
    <location>
        <begin position="1"/>
        <end position="24"/>
    </location>
</feature>
<dbReference type="Proteomes" id="UP000095280">
    <property type="component" value="Unplaced"/>
</dbReference>
<feature type="chain" id="PRO_5009318931" evidence="4">
    <location>
        <begin position="25"/>
        <end position="1410"/>
    </location>
</feature>
<dbReference type="PANTHER" id="PTHR23412:SF17">
    <property type="entry name" value="OTOANCORIN"/>
    <property type="match status" value="1"/>
</dbReference>
<keyword evidence="1 4" id="KW-0732">Signal</keyword>
<evidence type="ECO:0000313" key="6">
    <source>
        <dbReference type="WBParaSite" id="maker-uti_cns_0000173-snap-gene-0.4-mRNA-1"/>
    </source>
</evidence>
<dbReference type="PANTHER" id="PTHR23412">
    <property type="entry name" value="STEREOCILIN RELATED"/>
    <property type="match status" value="1"/>
</dbReference>
<reference evidence="6" key="1">
    <citation type="submission" date="2016-11" db="UniProtKB">
        <authorList>
            <consortium name="WormBaseParasite"/>
        </authorList>
    </citation>
    <scope>IDENTIFICATION</scope>
</reference>
<dbReference type="GO" id="GO:0009986">
    <property type="term" value="C:cell surface"/>
    <property type="evidence" value="ECO:0007669"/>
    <property type="project" value="TreeGrafter"/>
</dbReference>
<protein>
    <submittedName>
        <fullName evidence="6">Secreted protein</fullName>
    </submittedName>
</protein>